<gene>
    <name evidence="1" type="ORF">MNB_SUP05-SYMBIONT-5-768</name>
</gene>
<protein>
    <submittedName>
        <fullName evidence="1">Uncharacterized protein</fullName>
    </submittedName>
</protein>
<name>A0A1W1E3B7_9ZZZZ</name>
<reference evidence="1" key="1">
    <citation type="submission" date="2016-10" db="EMBL/GenBank/DDBJ databases">
        <authorList>
            <person name="de Groot N.N."/>
        </authorList>
    </citation>
    <scope>NUCLEOTIDE SEQUENCE</scope>
</reference>
<proteinExistence type="predicted"/>
<evidence type="ECO:0000313" key="1">
    <source>
        <dbReference type="EMBL" id="SFV88435.1"/>
    </source>
</evidence>
<dbReference type="AlphaFoldDB" id="A0A1W1E3B7"/>
<organism evidence="1">
    <name type="scientific">hydrothermal vent metagenome</name>
    <dbReference type="NCBI Taxonomy" id="652676"/>
    <lineage>
        <taxon>unclassified sequences</taxon>
        <taxon>metagenomes</taxon>
        <taxon>ecological metagenomes</taxon>
    </lineage>
</organism>
<sequence>MSFLLSYQKLEADVICVLHPLSYLIKQANFNLLKKFSNNYRLKQAKIISSNVFRDASKSMAFPIVIALYQKDEQGMNYSYIQNFNFEVDDKNFKLNDFDTITNYLKKYPNKQQKPTNDDILFWTMRDMNALKRNQTFVTTYSSNTVIIDKKQLDYYIYVDVLKQFSQHIPYYFGNCDILINDDLFKEYKKYFILECLSRHIALRKYFEEFDWSAKSVIDGANKVKKCLKQLLGVHYVN</sequence>
<dbReference type="EMBL" id="FPHZ01000150">
    <property type="protein sequence ID" value="SFV88435.1"/>
    <property type="molecule type" value="Genomic_DNA"/>
</dbReference>
<accession>A0A1W1E3B7</accession>